<keyword evidence="11 14" id="KW-0482">Metalloprotease</keyword>
<evidence type="ECO:0000256" key="11">
    <source>
        <dbReference type="ARBA" id="ARBA00023049"/>
    </source>
</evidence>
<sequence length="379" mass="38959">MTTAGGWSAPNSGRGGLLLARVSGVPVLLAPSWWLFAVLVVLFYTPLVGLLLPGSPLWVSASLAAVFAVLLAVSVLLHELGHCFAALRLGLPVRRVRLQMLGGVSEVVRTPSTPSHEGIVAAAGPVVSLLLTGVFGLGLLLSEPETVAWVLLLQATIANGAVALFNLLPGLPLDGGRIVRAAVWGATGHRGAGTRAAVIGAGLVAAGLVWWAVRGLVDGGPDQWLRLGVCVLMAVFVVMGASSEYAAERRTGWPPGLTLAELLRPVLQLPAESPVADALAAAAGRGVVLVRADGIAVGLLDTAVAERLAAAQPNTPAEQAAEPITAETVLLAADSGEEVAERVRTTAAWQFLVVDEDGRPSGVLRREDLLAALGSARGR</sequence>
<feature type="transmembrane region" description="Helical" evidence="14">
    <location>
        <begin position="119"/>
        <end position="141"/>
    </location>
</feature>
<proteinExistence type="inferred from homology"/>
<keyword evidence="13 14" id="KW-0472">Membrane</keyword>
<dbReference type="Pfam" id="PF00571">
    <property type="entry name" value="CBS"/>
    <property type="match status" value="1"/>
</dbReference>
<gene>
    <name evidence="17" type="ORF">ACFFQA_05830</name>
</gene>
<feature type="transmembrane region" description="Helical" evidence="14">
    <location>
        <begin position="147"/>
        <end position="171"/>
    </location>
</feature>
<dbReference type="Proteomes" id="UP001589693">
    <property type="component" value="Unassembled WGS sequence"/>
</dbReference>
<evidence type="ECO:0000256" key="15">
    <source>
        <dbReference type="PROSITE-ProRule" id="PRU00703"/>
    </source>
</evidence>
<protein>
    <recommendedName>
        <fullName evidence="14">Zinc metalloprotease</fullName>
    </recommendedName>
</protein>
<evidence type="ECO:0000313" key="17">
    <source>
        <dbReference type="EMBL" id="MFB9903453.1"/>
    </source>
</evidence>
<dbReference type="InterPro" id="IPR046342">
    <property type="entry name" value="CBS_dom_sf"/>
</dbReference>
<comment type="cofactor">
    <cofactor evidence="14">
        <name>Zn(2+)</name>
        <dbReference type="ChEBI" id="CHEBI:29105"/>
    </cofactor>
    <text evidence="14">Binds 1 zinc ion per subunit.</text>
</comment>
<evidence type="ECO:0000256" key="13">
    <source>
        <dbReference type="ARBA" id="ARBA00023136"/>
    </source>
</evidence>
<dbReference type="Pfam" id="PF02163">
    <property type="entry name" value="Peptidase_M50"/>
    <property type="match status" value="2"/>
</dbReference>
<evidence type="ECO:0000256" key="7">
    <source>
        <dbReference type="ARBA" id="ARBA00022737"/>
    </source>
</evidence>
<comment type="caution">
    <text evidence="17">The sequence shown here is derived from an EMBL/GenBank/DDBJ whole genome shotgun (WGS) entry which is preliminary data.</text>
</comment>
<evidence type="ECO:0000256" key="5">
    <source>
        <dbReference type="ARBA" id="ARBA00022692"/>
    </source>
</evidence>
<feature type="transmembrane region" description="Helical" evidence="14">
    <location>
        <begin position="192"/>
        <end position="212"/>
    </location>
</feature>
<keyword evidence="5 14" id="KW-0812">Transmembrane</keyword>
<evidence type="ECO:0000256" key="1">
    <source>
        <dbReference type="ARBA" id="ARBA00004651"/>
    </source>
</evidence>
<keyword evidence="8 14" id="KW-0378">Hydrolase</keyword>
<comment type="similarity">
    <text evidence="2 14">Belongs to the peptidase M50B family.</text>
</comment>
<dbReference type="InterPro" id="IPR008915">
    <property type="entry name" value="Peptidase_M50"/>
</dbReference>
<dbReference type="CDD" id="cd06164">
    <property type="entry name" value="S2P-M50_SpoIVFB_CBS"/>
    <property type="match status" value="1"/>
</dbReference>
<dbReference type="InterPro" id="IPR016483">
    <property type="entry name" value="UCP006404_Pept_M50_CBS"/>
</dbReference>
<evidence type="ECO:0000256" key="12">
    <source>
        <dbReference type="ARBA" id="ARBA00023122"/>
    </source>
</evidence>
<dbReference type="EMBL" id="JBHLZU010000005">
    <property type="protein sequence ID" value="MFB9903453.1"/>
    <property type="molecule type" value="Genomic_DNA"/>
</dbReference>
<feature type="transmembrane region" description="Helical" evidence="14">
    <location>
        <begin position="24"/>
        <end position="45"/>
    </location>
</feature>
<evidence type="ECO:0000256" key="8">
    <source>
        <dbReference type="ARBA" id="ARBA00022801"/>
    </source>
</evidence>
<dbReference type="GO" id="GO:0006508">
    <property type="term" value="P:proteolysis"/>
    <property type="evidence" value="ECO:0007669"/>
    <property type="project" value="UniProtKB-KW"/>
</dbReference>
<dbReference type="PANTHER" id="PTHR39188">
    <property type="entry name" value="MEMBRANE-ASSOCIATED ZINC METALLOPROTEASE M50B"/>
    <property type="match status" value="1"/>
</dbReference>
<evidence type="ECO:0000256" key="9">
    <source>
        <dbReference type="ARBA" id="ARBA00022833"/>
    </source>
</evidence>
<feature type="transmembrane region" description="Helical" evidence="14">
    <location>
        <begin position="57"/>
        <end position="78"/>
    </location>
</feature>
<dbReference type="InterPro" id="IPR000644">
    <property type="entry name" value="CBS_dom"/>
</dbReference>
<feature type="domain" description="CBS" evidence="16">
    <location>
        <begin position="321"/>
        <end position="379"/>
    </location>
</feature>
<evidence type="ECO:0000256" key="14">
    <source>
        <dbReference type="PIRNR" id="PIRNR006404"/>
    </source>
</evidence>
<comment type="subcellular location">
    <subcellularLocation>
        <location evidence="1 14">Cell membrane</location>
        <topology evidence="1 14">Multi-pass membrane protein</topology>
    </subcellularLocation>
</comment>
<keyword evidence="9 14" id="KW-0862">Zinc</keyword>
<keyword evidence="12 15" id="KW-0129">CBS domain</keyword>
<dbReference type="Gene3D" id="3.10.580.10">
    <property type="entry name" value="CBS-domain"/>
    <property type="match status" value="1"/>
</dbReference>
<dbReference type="SUPFAM" id="SSF54631">
    <property type="entry name" value="CBS-domain pair"/>
    <property type="match status" value="1"/>
</dbReference>
<keyword evidence="4 14" id="KW-0645">Protease</keyword>
<evidence type="ECO:0000256" key="2">
    <source>
        <dbReference type="ARBA" id="ARBA00007931"/>
    </source>
</evidence>
<dbReference type="PANTHER" id="PTHR39188:SF3">
    <property type="entry name" value="STAGE IV SPORULATION PROTEIN FB"/>
    <property type="match status" value="1"/>
</dbReference>
<evidence type="ECO:0000256" key="6">
    <source>
        <dbReference type="ARBA" id="ARBA00022723"/>
    </source>
</evidence>
<accession>A0ABV5ZRD6</accession>
<evidence type="ECO:0000256" key="4">
    <source>
        <dbReference type="ARBA" id="ARBA00022670"/>
    </source>
</evidence>
<dbReference type="RefSeq" id="WP_377850592.1">
    <property type="nucleotide sequence ID" value="NZ_JBHLZU010000005.1"/>
</dbReference>
<keyword evidence="3 14" id="KW-1003">Cell membrane</keyword>
<dbReference type="PIRSF" id="PIRSF006404">
    <property type="entry name" value="UCP006404_Pept_M50_CBS"/>
    <property type="match status" value="1"/>
</dbReference>
<reference evidence="17 18" key="1">
    <citation type="submission" date="2024-09" db="EMBL/GenBank/DDBJ databases">
        <authorList>
            <person name="Sun Q."/>
            <person name="Mori K."/>
        </authorList>
    </citation>
    <scope>NUCLEOTIDE SEQUENCE [LARGE SCALE GENOMIC DNA]</scope>
    <source>
        <strain evidence="17 18">TBRC 7907</strain>
    </source>
</reference>
<name>A0ABV5ZRD6_9PSEU</name>
<evidence type="ECO:0000256" key="10">
    <source>
        <dbReference type="ARBA" id="ARBA00022989"/>
    </source>
</evidence>
<keyword evidence="18" id="KW-1185">Reference proteome</keyword>
<keyword evidence="10 14" id="KW-1133">Transmembrane helix</keyword>
<feature type="transmembrane region" description="Helical" evidence="14">
    <location>
        <begin position="224"/>
        <end position="241"/>
    </location>
</feature>
<evidence type="ECO:0000256" key="3">
    <source>
        <dbReference type="ARBA" id="ARBA00022475"/>
    </source>
</evidence>
<keyword evidence="7" id="KW-0677">Repeat</keyword>
<dbReference type="GO" id="GO:0008233">
    <property type="term" value="F:peptidase activity"/>
    <property type="evidence" value="ECO:0007669"/>
    <property type="project" value="UniProtKB-KW"/>
</dbReference>
<organism evidence="17 18">
    <name type="scientific">Allokutzneria oryzae</name>
    <dbReference type="NCBI Taxonomy" id="1378989"/>
    <lineage>
        <taxon>Bacteria</taxon>
        <taxon>Bacillati</taxon>
        <taxon>Actinomycetota</taxon>
        <taxon>Actinomycetes</taxon>
        <taxon>Pseudonocardiales</taxon>
        <taxon>Pseudonocardiaceae</taxon>
        <taxon>Allokutzneria</taxon>
    </lineage>
</organism>
<keyword evidence="6 14" id="KW-0479">Metal-binding</keyword>
<dbReference type="PROSITE" id="PS51371">
    <property type="entry name" value="CBS"/>
    <property type="match status" value="1"/>
</dbReference>
<evidence type="ECO:0000313" key="18">
    <source>
        <dbReference type="Proteomes" id="UP001589693"/>
    </source>
</evidence>
<evidence type="ECO:0000259" key="16">
    <source>
        <dbReference type="PROSITE" id="PS51371"/>
    </source>
</evidence>